<dbReference type="InterPro" id="IPR050903">
    <property type="entry name" value="Bact_Chemotaxis_MeTrfase"/>
</dbReference>
<keyword evidence="3" id="KW-1185">Reference proteome</keyword>
<evidence type="ECO:0000313" key="2">
    <source>
        <dbReference type="EMBL" id="GFE83758.1"/>
    </source>
</evidence>
<protein>
    <submittedName>
        <fullName evidence="2">Chemotaxis protein R</fullName>
    </submittedName>
</protein>
<dbReference type="Pfam" id="PF01739">
    <property type="entry name" value="CheR"/>
    <property type="match status" value="1"/>
</dbReference>
<dbReference type="PROSITE" id="PS50123">
    <property type="entry name" value="CHER"/>
    <property type="match status" value="1"/>
</dbReference>
<accession>A0A829YM29</accession>
<dbReference type="SUPFAM" id="SSF53335">
    <property type="entry name" value="S-adenosyl-L-methionine-dependent methyltransferases"/>
    <property type="match status" value="1"/>
</dbReference>
<comment type="caution">
    <text evidence="2">The sequence shown here is derived from an EMBL/GenBank/DDBJ whole genome shotgun (WGS) entry which is preliminary data.</text>
</comment>
<organism evidence="2 3">
    <name type="scientific">Steroidobacter agaridevorans</name>
    <dbReference type="NCBI Taxonomy" id="2695856"/>
    <lineage>
        <taxon>Bacteria</taxon>
        <taxon>Pseudomonadati</taxon>
        <taxon>Pseudomonadota</taxon>
        <taxon>Gammaproteobacteria</taxon>
        <taxon>Steroidobacterales</taxon>
        <taxon>Steroidobacteraceae</taxon>
        <taxon>Steroidobacter</taxon>
    </lineage>
</organism>
<dbReference type="PANTHER" id="PTHR24422:SF8">
    <property type="entry name" value="CHEMOTAXIS PROTEIN"/>
    <property type="match status" value="1"/>
</dbReference>
<reference evidence="3" key="1">
    <citation type="submission" date="2020-01" db="EMBL/GenBank/DDBJ databases">
        <title>'Steroidobacter agaridevorans' sp. nov., agar-degrading bacteria isolated from rhizosphere soils.</title>
        <authorList>
            <person name="Ikenaga M."/>
            <person name="Kataoka M."/>
            <person name="Murouchi A."/>
            <person name="Katsuragi S."/>
            <person name="Sakai M."/>
        </authorList>
    </citation>
    <scope>NUCLEOTIDE SEQUENCE [LARGE SCALE GENOMIC DNA]</scope>
    <source>
        <strain evidence="3">YU21-B</strain>
    </source>
</reference>
<dbReference type="Gene3D" id="3.40.50.150">
    <property type="entry name" value="Vaccinia Virus protein VP39"/>
    <property type="match status" value="1"/>
</dbReference>
<dbReference type="SMART" id="SM00138">
    <property type="entry name" value="MeTrc"/>
    <property type="match status" value="1"/>
</dbReference>
<dbReference type="PROSITE" id="PS00210">
    <property type="entry name" value="HEMOCYANIN_2"/>
    <property type="match status" value="1"/>
</dbReference>
<evidence type="ECO:0000259" key="1">
    <source>
        <dbReference type="PROSITE" id="PS50123"/>
    </source>
</evidence>
<sequence>MMPEEYPTSTFAVAADQGRGAGPELHQFLDRLFDLSGVDLSGYGKRALQRRLRSLISGEGLSGLGELGERIGNDPRFLAHVLDRLMLRVTTMFRDPSFFRLFRDRVVPLLRTYPYPRLWVAGCSTGQEAYSLAILLREEGLYDRCRIYATDLNEAVIEKARSGVLPLDALEEYEQNYRAAGGIRALSDYYIRGKASAVLDPAVLDRIAVFRHDLARDASFNEFHVIFCRNVLMYFDEPLRYRVHQLFSDSLVRLGFLGLGQSESLHLSRHESQYDLLSRRHRLYRKLG</sequence>
<evidence type="ECO:0000313" key="3">
    <source>
        <dbReference type="Proteomes" id="UP000445000"/>
    </source>
</evidence>
<dbReference type="AlphaFoldDB" id="A0A829YM29"/>
<dbReference type="PRINTS" id="PR00996">
    <property type="entry name" value="CHERMTFRASE"/>
</dbReference>
<feature type="domain" description="CheR-type methyltransferase" evidence="1">
    <location>
        <begin position="24"/>
        <end position="288"/>
    </location>
</feature>
<dbReference type="SUPFAM" id="SSF47757">
    <property type="entry name" value="Chemotaxis receptor methyltransferase CheR, N-terminal domain"/>
    <property type="match status" value="1"/>
</dbReference>
<dbReference type="PANTHER" id="PTHR24422">
    <property type="entry name" value="CHEMOTAXIS PROTEIN METHYLTRANSFERASE"/>
    <property type="match status" value="1"/>
</dbReference>
<gene>
    <name evidence="2" type="primary">cheR_2</name>
    <name evidence="2" type="ORF">GCM10011487_57580</name>
</gene>
<dbReference type="EMBL" id="BLJN01000007">
    <property type="protein sequence ID" value="GFE83758.1"/>
    <property type="molecule type" value="Genomic_DNA"/>
</dbReference>
<dbReference type="InterPro" id="IPR000780">
    <property type="entry name" value="CheR_MeTrfase"/>
</dbReference>
<proteinExistence type="predicted"/>
<dbReference type="InterPro" id="IPR029063">
    <property type="entry name" value="SAM-dependent_MTases_sf"/>
</dbReference>
<name>A0A829YM29_9GAMM</name>
<dbReference type="InterPro" id="IPR022642">
    <property type="entry name" value="CheR_C"/>
</dbReference>
<dbReference type="Proteomes" id="UP000445000">
    <property type="component" value="Unassembled WGS sequence"/>
</dbReference>
<dbReference type="InterPro" id="IPR013788">
    <property type="entry name" value="Hemocyanin/hexamerin"/>
</dbReference>
<dbReference type="GO" id="GO:0008757">
    <property type="term" value="F:S-adenosylmethionine-dependent methyltransferase activity"/>
    <property type="evidence" value="ECO:0007669"/>
    <property type="project" value="InterPro"/>
</dbReference>